<accession>A0A1H0G057</accession>
<name>A0A1H0G057_9ACTN</name>
<protein>
    <submittedName>
        <fullName evidence="4">Acetyltransferase (GNAT) family protein</fullName>
    </submittedName>
</protein>
<dbReference type="RefSeq" id="WP_091025806.1">
    <property type="nucleotide sequence ID" value="NZ_BKAE01000017.1"/>
</dbReference>
<gene>
    <name evidence="4" type="ORF">SAMN05192576_3211</name>
</gene>
<dbReference type="InterPro" id="IPR050832">
    <property type="entry name" value="Bact_Acetyltransf"/>
</dbReference>
<dbReference type="InterPro" id="IPR000182">
    <property type="entry name" value="GNAT_dom"/>
</dbReference>
<evidence type="ECO:0000256" key="2">
    <source>
        <dbReference type="ARBA" id="ARBA00023315"/>
    </source>
</evidence>
<feature type="domain" description="N-acetyltransferase" evidence="3">
    <location>
        <begin position="3"/>
        <end position="159"/>
    </location>
</feature>
<dbReference type="PANTHER" id="PTHR43877:SF2">
    <property type="entry name" value="AMINOALKYLPHOSPHONATE N-ACETYLTRANSFERASE-RELATED"/>
    <property type="match status" value="1"/>
</dbReference>
<dbReference type="GO" id="GO:0016747">
    <property type="term" value="F:acyltransferase activity, transferring groups other than amino-acyl groups"/>
    <property type="evidence" value="ECO:0007669"/>
    <property type="project" value="InterPro"/>
</dbReference>
<evidence type="ECO:0000313" key="4">
    <source>
        <dbReference type="EMBL" id="SDO00308.1"/>
    </source>
</evidence>
<reference evidence="5" key="1">
    <citation type="submission" date="2016-10" db="EMBL/GenBank/DDBJ databases">
        <authorList>
            <person name="Varghese N."/>
            <person name="Submissions S."/>
        </authorList>
    </citation>
    <scope>NUCLEOTIDE SEQUENCE [LARGE SCALE GENOMIC DNA]</scope>
    <source>
        <strain evidence="5">CGMCC 1.11147</strain>
    </source>
</reference>
<evidence type="ECO:0000256" key="1">
    <source>
        <dbReference type="ARBA" id="ARBA00022679"/>
    </source>
</evidence>
<proteinExistence type="predicted"/>
<dbReference type="PANTHER" id="PTHR43877">
    <property type="entry name" value="AMINOALKYLPHOSPHONATE N-ACETYLTRANSFERASE-RELATED-RELATED"/>
    <property type="match status" value="1"/>
</dbReference>
<dbReference type="InterPro" id="IPR016181">
    <property type="entry name" value="Acyl_CoA_acyltransferase"/>
</dbReference>
<dbReference type="PROSITE" id="PS51186">
    <property type="entry name" value="GNAT"/>
    <property type="match status" value="1"/>
</dbReference>
<keyword evidence="5" id="KW-1185">Reference proteome</keyword>
<dbReference type="EMBL" id="FNIC01000005">
    <property type="protein sequence ID" value="SDO00308.1"/>
    <property type="molecule type" value="Genomic_DNA"/>
</dbReference>
<evidence type="ECO:0000259" key="3">
    <source>
        <dbReference type="PROSITE" id="PS51186"/>
    </source>
</evidence>
<dbReference type="AlphaFoldDB" id="A0A1H0G057"/>
<evidence type="ECO:0000313" key="5">
    <source>
        <dbReference type="Proteomes" id="UP000199004"/>
    </source>
</evidence>
<dbReference type="OrthoDB" id="9799092at2"/>
<sequence length="164" mass="17942">MQVDVRIVTADDWELFRDLRLRALADAPAAFGRTLAEAREQTPAQWRELVAGPGPRLVVLEDGAPVAMGGVFAPEGDSRAMVWGMWTAPETRGRGHGARVLRALVAWCREQGRPDVLLHVTEGNDGARALYLAHGFEPTGVWESLRPGSPLRIEELRLGAAEPM</sequence>
<dbReference type="STRING" id="1005944.SAMN05192576_3211"/>
<keyword evidence="1 4" id="KW-0808">Transferase</keyword>
<dbReference type="CDD" id="cd04301">
    <property type="entry name" value="NAT_SF"/>
    <property type="match status" value="1"/>
</dbReference>
<dbReference type="SUPFAM" id="SSF55729">
    <property type="entry name" value="Acyl-CoA N-acyltransferases (Nat)"/>
    <property type="match status" value="1"/>
</dbReference>
<dbReference type="Pfam" id="PF00583">
    <property type="entry name" value="Acetyltransf_1"/>
    <property type="match status" value="1"/>
</dbReference>
<organism evidence="4 5">
    <name type="scientific">Nocardioides szechwanensis</name>
    <dbReference type="NCBI Taxonomy" id="1005944"/>
    <lineage>
        <taxon>Bacteria</taxon>
        <taxon>Bacillati</taxon>
        <taxon>Actinomycetota</taxon>
        <taxon>Actinomycetes</taxon>
        <taxon>Propionibacteriales</taxon>
        <taxon>Nocardioidaceae</taxon>
        <taxon>Nocardioides</taxon>
    </lineage>
</organism>
<keyword evidence="2" id="KW-0012">Acyltransferase</keyword>
<dbReference type="Proteomes" id="UP000199004">
    <property type="component" value="Unassembled WGS sequence"/>
</dbReference>
<dbReference type="Gene3D" id="3.40.630.30">
    <property type="match status" value="1"/>
</dbReference>